<protein>
    <recommendedName>
        <fullName evidence="2">TIL domain-containing protein</fullName>
    </recommendedName>
</protein>
<dbReference type="CDD" id="cd19941">
    <property type="entry name" value="TIL"/>
    <property type="match status" value="1"/>
</dbReference>
<proteinExistence type="predicted"/>
<feature type="signal peptide" evidence="1">
    <location>
        <begin position="1"/>
        <end position="17"/>
    </location>
</feature>
<comment type="caution">
    <text evidence="3">The sequence shown here is derived from an EMBL/GenBank/DDBJ whole genome shotgun (WGS) entry which is preliminary data.</text>
</comment>
<keyword evidence="1" id="KW-0732">Signal</keyword>
<feature type="domain" description="TIL" evidence="2">
    <location>
        <begin position="26"/>
        <end position="65"/>
    </location>
</feature>
<dbReference type="AlphaFoldDB" id="A0A8J2IXN0"/>
<feature type="chain" id="PRO_5035269356" description="TIL domain-containing protein" evidence="1">
    <location>
        <begin position="18"/>
        <end position="137"/>
    </location>
</feature>
<dbReference type="EMBL" id="CAJSTJ010000151">
    <property type="protein sequence ID" value="CAG7562555.1"/>
    <property type="molecule type" value="Genomic_DNA"/>
</dbReference>
<dbReference type="InterPro" id="IPR002919">
    <property type="entry name" value="TIL_dom"/>
</dbReference>
<sequence>MKCSISLLALLVTGILAIPAPGAPKCPPNKKYNECGTACPKTCTTPEGMACTKQDQHGIWCLGQDGVLKHFDATIRYRLRFSLPTDVSEWNKWHPAQSDIPRILTEEERAKKLAAREEFKRLNPNSQCRKLKAVEEK</sequence>
<evidence type="ECO:0000259" key="2">
    <source>
        <dbReference type="Pfam" id="PF01826"/>
    </source>
</evidence>
<evidence type="ECO:0000313" key="3">
    <source>
        <dbReference type="EMBL" id="CAG7562555.1"/>
    </source>
</evidence>
<gene>
    <name evidence="3" type="ORF">FEQUK3_LOCUS8319</name>
</gene>
<dbReference type="Pfam" id="PF01826">
    <property type="entry name" value="TIL"/>
    <property type="match status" value="1"/>
</dbReference>
<dbReference type="Proteomes" id="UP000693738">
    <property type="component" value="Unassembled WGS sequence"/>
</dbReference>
<name>A0A8J2IXN0_FUSEQ</name>
<organism evidence="3 4">
    <name type="scientific">Fusarium equiseti</name>
    <name type="common">Fusarium scirpi</name>
    <dbReference type="NCBI Taxonomy" id="61235"/>
    <lineage>
        <taxon>Eukaryota</taxon>
        <taxon>Fungi</taxon>
        <taxon>Dikarya</taxon>
        <taxon>Ascomycota</taxon>
        <taxon>Pezizomycotina</taxon>
        <taxon>Sordariomycetes</taxon>
        <taxon>Hypocreomycetidae</taxon>
        <taxon>Hypocreales</taxon>
        <taxon>Nectriaceae</taxon>
        <taxon>Fusarium</taxon>
        <taxon>Fusarium incarnatum-equiseti species complex</taxon>
    </lineage>
</organism>
<accession>A0A8J2IXN0</accession>
<evidence type="ECO:0000313" key="4">
    <source>
        <dbReference type="Proteomes" id="UP000693738"/>
    </source>
</evidence>
<reference evidence="3" key="1">
    <citation type="submission" date="2021-05" db="EMBL/GenBank/DDBJ databases">
        <authorList>
            <person name="Khan N."/>
        </authorList>
    </citation>
    <scope>NUCLEOTIDE SEQUENCE</scope>
</reference>
<evidence type="ECO:0000256" key="1">
    <source>
        <dbReference type="SAM" id="SignalP"/>
    </source>
</evidence>